<dbReference type="Gene3D" id="1.10.132.20">
    <property type="entry name" value="Ribosome-recycling factor"/>
    <property type="match status" value="1"/>
</dbReference>
<evidence type="ECO:0000256" key="6">
    <source>
        <dbReference type="HAMAP-Rule" id="MF_00040"/>
    </source>
</evidence>
<dbReference type="PANTHER" id="PTHR20982">
    <property type="entry name" value="RIBOSOME RECYCLING FACTOR"/>
    <property type="match status" value="1"/>
</dbReference>
<dbReference type="InterPro" id="IPR023584">
    <property type="entry name" value="Ribosome_recyc_fac_dom"/>
</dbReference>
<accession>A0A9Q5V9R0</accession>
<dbReference type="AlphaFoldDB" id="A0A9Q5V9R0"/>
<dbReference type="Gene3D" id="3.30.1360.40">
    <property type="match status" value="1"/>
</dbReference>
<dbReference type="GeneID" id="66741814"/>
<keyword evidence="8" id="KW-1185">Reference proteome</keyword>
<comment type="similarity">
    <text evidence="2 6">Belongs to the RRF family.</text>
</comment>
<gene>
    <name evidence="6 7" type="primary">frr</name>
    <name evidence="7" type="ORF">Psal009_01030</name>
</gene>
<dbReference type="FunFam" id="1.10.132.20:FF:000001">
    <property type="entry name" value="Ribosome-recycling factor"/>
    <property type="match status" value="1"/>
</dbReference>
<evidence type="ECO:0000256" key="3">
    <source>
        <dbReference type="ARBA" id="ARBA00022490"/>
    </source>
</evidence>
<dbReference type="GO" id="GO:0043023">
    <property type="term" value="F:ribosomal large subunit binding"/>
    <property type="evidence" value="ECO:0007669"/>
    <property type="project" value="TreeGrafter"/>
</dbReference>
<dbReference type="GO" id="GO:0005829">
    <property type="term" value="C:cytosol"/>
    <property type="evidence" value="ECO:0007669"/>
    <property type="project" value="GOC"/>
</dbReference>
<evidence type="ECO:0000256" key="1">
    <source>
        <dbReference type="ARBA" id="ARBA00004496"/>
    </source>
</evidence>
<protein>
    <recommendedName>
        <fullName evidence="6">Ribosome-recycling factor</fullName>
        <shortName evidence="6">RRF</shortName>
    </recommendedName>
    <alternativeName>
        <fullName evidence="6">Ribosome-releasing factor</fullName>
    </alternativeName>
</protein>
<dbReference type="GO" id="GO:0002184">
    <property type="term" value="P:cytoplasmic translational termination"/>
    <property type="evidence" value="ECO:0007669"/>
    <property type="project" value="TreeGrafter"/>
</dbReference>
<dbReference type="SUPFAM" id="SSF55194">
    <property type="entry name" value="Ribosome recycling factor, RRF"/>
    <property type="match status" value="1"/>
</dbReference>
<evidence type="ECO:0000256" key="5">
    <source>
        <dbReference type="ARBA" id="ARBA00025050"/>
    </source>
</evidence>
<dbReference type="FunFam" id="3.30.1360.40:FF:000001">
    <property type="entry name" value="Ribosome-recycling factor"/>
    <property type="match status" value="1"/>
</dbReference>
<comment type="function">
    <text evidence="5 6">Responsible for the release of ribosomes from messenger RNA at the termination of protein biosynthesis. May increase the efficiency of translation by recycling ribosomes from one round of translation to another.</text>
</comment>
<keyword evidence="4 6" id="KW-0648">Protein biosynthesis</keyword>
<dbReference type="InterPro" id="IPR036191">
    <property type="entry name" value="RRF_sf"/>
</dbReference>
<dbReference type="PANTHER" id="PTHR20982:SF3">
    <property type="entry name" value="MITOCHONDRIAL RIBOSOME RECYCLING FACTOR PSEUDO 1"/>
    <property type="match status" value="1"/>
</dbReference>
<organism evidence="7 8">
    <name type="scientific">Piscirickettsia salmonis</name>
    <dbReference type="NCBI Taxonomy" id="1238"/>
    <lineage>
        <taxon>Bacteria</taxon>
        <taxon>Pseudomonadati</taxon>
        <taxon>Pseudomonadota</taxon>
        <taxon>Gammaproteobacteria</taxon>
        <taxon>Thiotrichales</taxon>
        <taxon>Piscirickettsiaceae</taxon>
        <taxon>Piscirickettsia</taxon>
    </lineage>
</organism>
<evidence type="ECO:0000313" key="7">
    <source>
        <dbReference type="EMBL" id="QGO05149.1"/>
    </source>
</evidence>
<dbReference type="Pfam" id="PF01765">
    <property type="entry name" value="RRF"/>
    <property type="match status" value="1"/>
</dbReference>
<dbReference type="RefSeq" id="WP_016209396.1">
    <property type="nucleotide sequence ID" value="NZ_CP012413.1"/>
</dbReference>
<dbReference type="Proteomes" id="UP000422232">
    <property type="component" value="Chromosome"/>
</dbReference>
<proteinExistence type="inferred from homology"/>
<dbReference type="CDD" id="cd00520">
    <property type="entry name" value="RRF"/>
    <property type="match status" value="1"/>
</dbReference>
<reference evidence="7 8" key="1">
    <citation type="submission" date="2019-04" db="EMBL/GenBank/DDBJ databases">
        <title>Complete genome sequencing of Piscirickettsia salmonis strain Psal-009.</title>
        <authorList>
            <person name="Schober I."/>
            <person name="Bunk B."/>
            <person name="Sproer C."/>
            <person name="Carril G.P."/>
            <person name="Riedel T."/>
            <person name="Flores-Herrera P.A."/>
            <person name="Nourdin-Galindo G."/>
            <person name="Marshall S.H."/>
            <person name="Overmann J."/>
        </authorList>
    </citation>
    <scope>NUCLEOTIDE SEQUENCE [LARGE SCALE GENOMIC DNA]</scope>
    <source>
        <strain evidence="7 8">Psal-009</strain>
    </source>
</reference>
<comment type="subcellular location">
    <subcellularLocation>
        <location evidence="1 6">Cytoplasm</location>
    </subcellularLocation>
</comment>
<dbReference type="EMBL" id="CP038908">
    <property type="protein sequence ID" value="QGO05149.1"/>
    <property type="molecule type" value="Genomic_DNA"/>
</dbReference>
<evidence type="ECO:0000256" key="2">
    <source>
        <dbReference type="ARBA" id="ARBA00005912"/>
    </source>
</evidence>
<evidence type="ECO:0000256" key="4">
    <source>
        <dbReference type="ARBA" id="ARBA00022917"/>
    </source>
</evidence>
<name>A0A9Q5V9R0_PISSA</name>
<dbReference type="InterPro" id="IPR002661">
    <property type="entry name" value="Ribosome_recyc_fac"/>
</dbReference>
<evidence type="ECO:0000313" key="8">
    <source>
        <dbReference type="Proteomes" id="UP000422232"/>
    </source>
</evidence>
<sequence>MIDQIITDTQARMEKSLEALRDNLAKIRTGRAHPSLLEHISVDYYGSNTPLSQIANISIADARTLQVVPWEKTMIAAVEKAIMVSDLGLNPSSAGQVIRVPLPALTEERRRDLVKIVKGEAENARVAIRNIRRDANNRFKDLLKQKEMSEDDERRAQDRVQKVTDKCITDVESIIQVKEKELIEI</sequence>
<dbReference type="HAMAP" id="MF_00040">
    <property type="entry name" value="RRF"/>
    <property type="match status" value="1"/>
</dbReference>
<keyword evidence="3 6" id="KW-0963">Cytoplasm</keyword>
<dbReference type="NCBIfam" id="TIGR00496">
    <property type="entry name" value="frr"/>
    <property type="match status" value="1"/>
</dbReference>